<dbReference type="GO" id="GO:0008757">
    <property type="term" value="F:S-adenosylmethionine-dependent methyltransferase activity"/>
    <property type="evidence" value="ECO:0007669"/>
    <property type="project" value="InterPro"/>
</dbReference>
<dbReference type="Gene3D" id="3.40.50.150">
    <property type="entry name" value="Vaccinia Virus protein VP39"/>
    <property type="match status" value="1"/>
</dbReference>
<evidence type="ECO:0000313" key="2">
    <source>
        <dbReference type="EMBL" id="AZN41816.1"/>
    </source>
</evidence>
<proteinExistence type="predicted"/>
<dbReference type="RefSeq" id="WP_126017522.1">
    <property type="nucleotide sequence ID" value="NZ_CP034437.1"/>
</dbReference>
<organism evidence="2 3">
    <name type="scientific">Paenibacillus albus</name>
    <dbReference type="NCBI Taxonomy" id="2495582"/>
    <lineage>
        <taxon>Bacteria</taxon>
        <taxon>Bacillati</taxon>
        <taxon>Bacillota</taxon>
        <taxon>Bacilli</taxon>
        <taxon>Bacillales</taxon>
        <taxon>Paenibacillaceae</taxon>
        <taxon>Paenibacillus</taxon>
    </lineage>
</organism>
<feature type="domain" description="Methyltransferase type 11" evidence="1">
    <location>
        <begin position="29"/>
        <end position="76"/>
    </location>
</feature>
<keyword evidence="2" id="KW-0489">Methyltransferase</keyword>
<dbReference type="EMBL" id="CP034437">
    <property type="protein sequence ID" value="AZN41816.1"/>
    <property type="molecule type" value="Genomic_DNA"/>
</dbReference>
<dbReference type="SUPFAM" id="SSF53335">
    <property type="entry name" value="S-adenosyl-L-methionine-dependent methyltransferases"/>
    <property type="match status" value="1"/>
</dbReference>
<keyword evidence="2" id="KW-0808">Transferase</keyword>
<accession>A0A3Q8X6U6</accession>
<protein>
    <submittedName>
        <fullName evidence="2">Methyltransferase domain-containing protein</fullName>
    </submittedName>
</protein>
<evidence type="ECO:0000259" key="1">
    <source>
        <dbReference type="Pfam" id="PF08241"/>
    </source>
</evidence>
<reference evidence="3" key="1">
    <citation type="submission" date="2018-12" db="EMBL/GenBank/DDBJ databases">
        <title>Genome sequence of Peanibacillus sp.</title>
        <authorList>
            <person name="Subramani G."/>
            <person name="Srinivasan S."/>
            <person name="Kim M.K."/>
        </authorList>
    </citation>
    <scope>NUCLEOTIDE SEQUENCE [LARGE SCALE GENOMIC DNA]</scope>
    <source>
        <strain evidence="3">18JY67-1</strain>
    </source>
</reference>
<sequence>MKLDIGCGSNKQPGYYGIDRTALPGVNLVSDLNSEIPFPDNSVELVLVSRMIAYANDLNFALGELYRVSTHGAIICLLCPYAHNFRYSSNPYLKNRFDEHTPRYLTTVFRDPPGSPPCPQLIPYQYFPPPLYDFRLLRMELFYNQTYLTSLYEPEELELLKELQANVVDEIMYHFVVVKAPMPENEWLALCEQSLPEPHAATLLRSIPTL</sequence>
<dbReference type="Pfam" id="PF08241">
    <property type="entry name" value="Methyltransf_11"/>
    <property type="match status" value="1"/>
</dbReference>
<dbReference type="KEGG" id="palb:EJC50_20700"/>
<evidence type="ECO:0000313" key="3">
    <source>
        <dbReference type="Proteomes" id="UP000272528"/>
    </source>
</evidence>
<dbReference type="InterPro" id="IPR029063">
    <property type="entry name" value="SAM-dependent_MTases_sf"/>
</dbReference>
<dbReference type="OrthoDB" id="2636445at2"/>
<dbReference type="InterPro" id="IPR013216">
    <property type="entry name" value="Methyltransf_11"/>
</dbReference>
<dbReference type="AlphaFoldDB" id="A0A3Q8X6U6"/>
<dbReference type="GO" id="GO:0032259">
    <property type="term" value="P:methylation"/>
    <property type="evidence" value="ECO:0007669"/>
    <property type="project" value="UniProtKB-KW"/>
</dbReference>
<keyword evidence="3" id="KW-1185">Reference proteome</keyword>
<gene>
    <name evidence="2" type="ORF">EJC50_20700</name>
</gene>
<name>A0A3Q8X6U6_9BACL</name>
<dbReference type="Proteomes" id="UP000272528">
    <property type="component" value="Chromosome"/>
</dbReference>